<evidence type="ECO:0000313" key="6">
    <source>
        <dbReference type="EMBL" id="ORY78684.1"/>
    </source>
</evidence>
<comment type="caution">
    <text evidence="6">The sequence shown here is derived from an EMBL/GenBank/DDBJ whole genome shotgun (WGS) entry which is preliminary data.</text>
</comment>
<dbReference type="InterPro" id="IPR002883">
    <property type="entry name" value="CBM10/Dockerin_dom"/>
</dbReference>
<feature type="signal peptide" evidence="4">
    <location>
        <begin position="1"/>
        <end position="17"/>
    </location>
</feature>
<dbReference type="AlphaFoldDB" id="A0A1Y2F5C5"/>
<evidence type="ECO:0000256" key="1">
    <source>
        <dbReference type="ARBA" id="ARBA00022729"/>
    </source>
</evidence>
<dbReference type="InterPro" id="IPR009034">
    <property type="entry name" value="Dockerin_dom_fun_sf"/>
</dbReference>
<dbReference type="PROSITE" id="PS51763">
    <property type="entry name" value="CBM10"/>
    <property type="match status" value="2"/>
</dbReference>
<gene>
    <name evidence="6" type="ORF">LY90DRAFT_449973</name>
</gene>
<proteinExistence type="predicted"/>
<evidence type="ECO:0000259" key="5">
    <source>
        <dbReference type="PROSITE" id="PS51763"/>
    </source>
</evidence>
<sequence length="718" mass="84165">MFKYLVFLLYWVYGILAVSTDFISKNKRGEIFELTDNEVPVFRITLPKDDYKNIIEYSQVFELEEPTSYLGQLLADMLNIAERKLGLIILTDFNKYKDIDVRKELPELNIDENGHARINASQILQGYIIDELFYRDFDFENKDIYEYFMSRNPYFNLYKVEQIIPMLRTGLEGNLHMIKRSSNEPRDYKTKNATLIVELAGKKHEFEKVNVSLGGQYSRHLSKPNFNIKIHGEKDLYGRRNFKLRSDYTEPTFLRSKLTSDIYDRLGTVSISANYANLYINDRFMGLFVLTDTLKLSWAELVYGDVNSKNLYQCTGGANLTYRSINSCQCEYKMPYNRTEWAVLLKTLDNAKSARDLENVIDFDQFIYSMAVEYLLGSWDNYRNSNNFYMYKPLNSTKWLYIGYDFDHNFGTNLDYVFASHIYLDLPEAYERVNKNYPEYSIDKWFSSIADKPLIKYLILKDRTRFYEALRTIIEKVFNPGTLFLRIDELKEFIRPYVEIEYTPDENGKLPGRINESGNDPYTFAEWEANSEFTTVKTAQYNAYGIKYWILSRYRYICKTFDFNCDPIYLDENYSYSINKEVEFKGYFPNRNNNKVSTTTTTSTSFTTIVGTPTSTINPESEEKMYQCMAELAGYTCCPPEIDTVYFQDEYGDWGVNPENNNWCGITKYVDEYSNSNKVCWSESVGYPCCTGCEVVEVEDDKKWGVESNEWCGIPTSC</sequence>
<dbReference type="OrthoDB" id="10267127at2759"/>
<evidence type="ECO:0000256" key="2">
    <source>
        <dbReference type="ARBA" id="ARBA00022737"/>
    </source>
</evidence>
<dbReference type="STRING" id="1754190.A0A1Y2F5C5"/>
<accession>A0A1Y2F5C5</accession>
<feature type="chain" id="PRO_5012937611" description="CBM10 domain-containing protein" evidence="4">
    <location>
        <begin position="18"/>
        <end position="718"/>
    </location>
</feature>
<feature type="domain" description="CBM10" evidence="5">
    <location>
        <begin position="627"/>
        <end position="667"/>
    </location>
</feature>
<dbReference type="GO" id="GO:0016787">
    <property type="term" value="F:hydrolase activity"/>
    <property type="evidence" value="ECO:0007669"/>
    <property type="project" value="UniProtKB-KW"/>
</dbReference>
<dbReference type="SUPFAM" id="SSF64571">
    <property type="entry name" value="Cellulose docking domain, dockering"/>
    <property type="match status" value="2"/>
</dbReference>
<feature type="domain" description="CBM10" evidence="5">
    <location>
        <begin position="679"/>
        <end position="715"/>
    </location>
</feature>
<dbReference type="Pfam" id="PF02013">
    <property type="entry name" value="CBM_10"/>
    <property type="match status" value="2"/>
</dbReference>
<keyword evidence="1 4" id="KW-0732">Signal</keyword>
<keyword evidence="7" id="KW-1185">Reference proteome</keyword>
<dbReference type="EMBL" id="MCOG01000016">
    <property type="protein sequence ID" value="ORY78684.1"/>
    <property type="molecule type" value="Genomic_DNA"/>
</dbReference>
<evidence type="ECO:0000256" key="4">
    <source>
        <dbReference type="SAM" id="SignalP"/>
    </source>
</evidence>
<keyword evidence="2" id="KW-0677">Repeat</keyword>
<dbReference type="Proteomes" id="UP000193920">
    <property type="component" value="Unassembled WGS sequence"/>
</dbReference>
<organism evidence="6 7">
    <name type="scientific">Neocallimastix californiae</name>
    <dbReference type="NCBI Taxonomy" id="1754190"/>
    <lineage>
        <taxon>Eukaryota</taxon>
        <taxon>Fungi</taxon>
        <taxon>Fungi incertae sedis</taxon>
        <taxon>Chytridiomycota</taxon>
        <taxon>Chytridiomycota incertae sedis</taxon>
        <taxon>Neocallimastigomycetes</taxon>
        <taxon>Neocallimastigales</taxon>
        <taxon>Neocallimastigaceae</taxon>
        <taxon>Neocallimastix</taxon>
    </lineage>
</organism>
<dbReference type="Gene3D" id="3.90.1220.10">
    <property type="entry name" value="Cellulose docking domain, dockering"/>
    <property type="match status" value="2"/>
</dbReference>
<reference evidence="6 7" key="1">
    <citation type="submission" date="2016-08" db="EMBL/GenBank/DDBJ databases">
        <title>A Parts List for Fungal Cellulosomes Revealed by Comparative Genomics.</title>
        <authorList>
            <consortium name="DOE Joint Genome Institute"/>
            <person name="Haitjema C.H."/>
            <person name="Gilmore S.P."/>
            <person name="Henske J.K."/>
            <person name="Solomon K.V."/>
            <person name="De Groot R."/>
            <person name="Kuo A."/>
            <person name="Mondo S.J."/>
            <person name="Salamov A.A."/>
            <person name="Labutti K."/>
            <person name="Zhao Z."/>
            <person name="Chiniquy J."/>
            <person name="Barry K."/>
            <person name="Brewer H.M."/>
            <person name="Purvine S.O."/>
            <person name="Wright A.T."/>
            <person name="Boxma B."/>
            <person name="Van Alen T."/>
            <person name="Hackstein J.H."/>
            <person name="Baker S.E."/>
            <person name="Grigoriev I.V."/>
            <person name="O'Malley M.A."/>
        </authorList>
    </citation>
    <scope>NUCLEOTIDE SEQUENCE [LARGE SCALE GENOMIC DNA]</scope>
    <source>
        <strain evidence="6 7">G1</strain>
    </source>
</reference>
<dbReference type="PANTHER" id="PTHR40050">
    <property type="entry name" value="INNER SPORE COAT PROTEIN H"/>
    <property type="match status" value="1"/>
</dbReference>
<protein>
    <recommendedName>
        <fullName evidence="5">CBM10 domain-containing protein</fullName>
    </recommendedName>
</protein>
<dbReference type="InterPro" id="IPR014867">
    <property type="entry name" value="Spore_coat_CotH_CotH2/3/7"/>
</dbReference>
<dbReference type="PANTHER" id="PTHR40050:SF1">
    <property type="entry name" value="INNER SPORE COAT PROTEIN H"/>
    <property type="match status" value="1"/>
</dbReference>
<dbReference type="Pfam" id="PF08757">
    <property type="entry name" value="CotH"/>
    <property type="match status" value="1"/>
</dbReference>
<evidence type="ECO:0000313" key="7">
    <source>
        <dbReference type="Proteomes" id="UP000193920"/>
    </source>
</evidence>
<name>A0A1Y2F5C5_9FUNG</name>
<keyword evidence="3" id="KW-0378">Hydrolase</keyword>
<evidence type="ECO:0000256" key="3">
    <source>
        <dbReference type="ARBA" id="ARBA00022801"/>
    </source>
</evidence>